<organism evidence="3">
    <name type="scientific">Brachypodium distachyon</name>
    <name type="common">Purple false brome</name>
    <name type="synonym">Trachynia distachya</name>
    <dbReference type="NCBI Taxonomy" id="15368"/>
    <lineage>
        <taxon>Eukaryota</taxon>
        <taxon>Viridiplantae</taxon>
        <taxon>Streptophyta</taxon>
        <taxon>Embryophyta</taxon>
        <taxon>Tracheophyta</taxon>
        <taxon>Spermatophyta</taxon>
        <taxon>Magnoliopsida</taxon>
        <taxon>Liliopsida</taxon>
        <taxon>Poales</taxon>
        <taxon>Poaceae</taxon>
        <taxon>BOP clade</taxon>
        <taxon>Pooideae</taxon>
        <taxon>Stipodae</taxon>
        <taxon>Brachypodieae</taxon>
        <taxon>Brachypodium</taxon>
    </lineage>
</organism>
<keyword evidence="2" id="KW-0812">Transmembrane</keyword>
<protein>
    <submittedName>
        <fullName evidence="3 4">Uncharacterized protein</fullName>
    </submittedName>
</protein>
<gene>
    <name evidence="3" type="ORF">BRADI_4g17304v3</name>
</gene>
<feature type="compositionally biased region" description="Basic and acidic residues" evidence="1">
    <location>
        <begin position="1"/>
        <end position="11"/>
    </location>
</feature>
<dbReference type="Proteomes" id="UP000008810">
    <property type="component" value="Chromosome 4"/>
</dbReference>
<feature type="transmembrane region" description="Helical" evidence="2">
    <location>
        <begin position="88"/>
        <end position="112"/>
    </location>
</feature>
<dbReference type="Gramene" id="PNT63559">
    <property type="protein sequence ID" value="PNT63559"/>
    <property type="gene ID" value="BRADI_4g17304v3"/>
</dbReference>
<feature type="compositionally biased region" description="Gly residues" evidence="1">
    <location>
        <begin position="12"/>
        <end position="21"/>
    </location>
</feature>
<keyword evidence="2" id="KW-0472">Membrane</keyword>
<reference evidence="3" key="2">
    <citation type="submission" date="2017-06" db="EMBL/GenBank/DDBJ databases">
        <title>WGS assembly of Brachypodium distachyon.</title>
        <authorList>
            <consortium name="The International Brachypodium Initiative"/>
            <person name="Lucas S."/>
            <person name="Harmon-Smith M."/>
            <person name="Lail K."/>
            <person name="Tice H."/>
            <person name="Grimwood J."/>
            <person name="Bruce D."/>
            <person name="Barry K."/>
            <person name="Shu S."/>
            <person name="Lindquist E."/>
            <person name="Wang M."/>
            <person name="Pitluck S."/>
            <person name="Vogel J.P."/>
            <person name="Garvin D.F."/>
            <person name="Mockler T.C."/>
            <person name="Schmutz J."/>
            <person name="Rokhsar D."/>
            <person name="Bevan M.W."/>
        </authorList>
    </citation>
    <scope>NUCLEOTIDE SEQUENCE</scope>
    <source>
        <strain evidence="3">Bd21</strain>
    </source>
</reference>
<keyword evidence="5" id="KW-1185">Reference proteome</keyword>
<dbReference type="EnsemblPlants" id="PNT63559">
    <property type="protein sequence ID" value="PNT63559"/>
    <property type="gene ID" value="BRADI_4g17304v3"/>
</dbReference>
<dbReference type="InParanoid" id="A0A2K2CNG3"/>
<evidence type="ECO:0000256" key="2">
    <source>
        <dbReference type="SAM" id="Phobius"/>
    </source>
</evidence>
<reference evidence="3 4" key="1">
    <citation type="journal article" date="2010" name="Nature">
        <title>Genome sequencing and analysis of the model grass Brachypodium distachyon.</title>
        <authorList>
            <consortium name="International Brachypodium Initiative"/>
        </authorList>
    </citation>
    <scope>NUCLEOTIDE SEQUENCE [LARGE SCALE GENOMIC DNA]</scope>
    <source>
        <strain evidence="3 4">Bd21</strain>
    </source>
</reference>
<dbReference type="EMBL" id="CM000883">
    <property type="protein sequence ID" value="PNT63559.1"/>
    <property type="molecule type" value="Genomic_DNA"/>
</dbReference>
<accession>A0A2K2CNG3</accession>
<proteinExistence type="predicted"/>
<dbReference type="AlphaFoldDB" id="A0A2K2CNG3"/>
<reference evidence="4" key="3">
    <citation type="submission" date="2018-08" db="UniProtKB">
        <authorList>
            <consortium name="EnsemblPlants"/>
        </authorList>
    </citation>
    <scope>IDENTIFICATION</scope>
    <source>
        <strain evidence="4">cv. Bd21</strain>
    </source>
</reference>
<sequence length="118" mass="12967">MAKRREEEQQRGEGGGGGGGRSSLTVDVPHAAPAAGRDGRPWRKFGGLNDASRSSFGNSFFLSFFFFFFFFFFFDLHLIKVDSIVSDYFLVICSVIEITNVGSNLCSIFLGMGKTDNG</sequence>
<feature type="region of interest" description="Disordered" evidence="1">
    <location>
        <begin position="1"/>
        <end position="43"/>
    </location>
</feature>
<evidence type="ECO:0000313" key="5">
    <source>
        <dbReference type="Proteomes" id="UP000008810"/>
    </source>
</evidence>
<evidence type="ECO:0000313" key="4">
    <source>
        <dbReference type="EnsemblPlants" id="PNT63559"/>
    </source>
</evidence>
<evidence type="ECO:0000313" key="3">
    <source>
        <dbReference type="EMBL" id="PNT63559.1"/>
    </source>
</evidence>
<keyword evidence="2" id="KW-1133">Transmembrane helix</keyword>
<name>A0A2K2CNG3_BRADI</name>
<evidence type="ECO:0000256" key="1">
    <source>
        <dbReference type="SAM" id="MobiDB-lite"/>
    </source>
</evidence>
<feature type="transmembrane region" description="Helical" evidence="2">
    <location>
        <begin position="56"/>
        <end position="76"/>
    </location>
</feature>